<name>A0A3S2XU14_9BURK</name>
<dbReference type="AlphaFoldDB" id="A0A3S2XU14"/>
<dbReference type="EMBL" id="SACM01000003">
    <property type="protein sequence ID" value="RVT84651.1"/>
    <property type="molecule type" value="Genomic_DNA"/>
</dbReference>
<sequence length="475" mass="52578">MIGAAFYAAVAVWLLLDRLLDGSHSRTLAEAVGTWLPISGTGLYVLTLLSLYVLRLTSIQPLCRLTKRRFPSVAASSAVLGAGLLWLMFGAGLLPVLASEPFRAELRWVALVLTPAVVALALAELCPKSLHALPLAHQEAHGPLKSRWWSGFGRHTVSDLIEAIGSWPLVGAAAMAVLMHSAHGAWQTAQLKRDSVGATGFRLELRGFDLRTFEPISHVGGILRAYRYVDMEGDRYEAGPGLSVIARKGAALANERWTVSKTVVGVSRKGEIRAIRLTLVDHLPGGVKADLVFDIRDEKGIQEFLPERFGTPRERIRRKYIAREEARGFEREVFDGEPLALASKGESCQSVRMRSIPMQHILEWQSWQLMPVGGLDADFACSDRYVVFAAWSMGTAKVTVASEDGRDIFGFDLETSRNWRDRGVTLGRVRVDAEDVRFELQEWETVVLPDFTRVTKPTRRLAYRIPRAATQPPAS</sequence>
<accession>A0A3S2XU14</accession>
<keyword evidence="1" id="KW-0812">Transmembrane</keyword>
<reference evidence="2 3" key="1">
    <citation type="submission" date="2019-01" db="EMBL/GenBank/DDBJ databases">
        <authorList>
            <person name="Chen W.-M."/>
        </authorList>
    </citation>
    <scope>NUCLEOTIDE SEQUENCE [LARGE SCALE GENOMIC DNA]</scope>
    <source>
        <strain evidence="2 3">CCP-18</strain>
    </source>
</reference>
<keyword evidence="1" id="KW-0472">Membrane</keyword>
<gene>
    <name evidence="2" type="ORF">EOD73_10955</name>
</gene>
<dbReference type="RefSeq" id="WP_164846039.1">
    <property type="nucleotide sequence ID" value="NZ_SACM01000003.1"/>
</dbReference>
<protein>
    <submittedName>
        <fullName evidence="2">Uncharacterized protein</fullName>
    </submittedName>
</protein>
<dbReference type="Proteomes" id="UP000288587">
    <property type="component" value="Unassembled WGS sequence"/>
</dbReference>
<organism evidence="2 3">
    <name type="scientific">Inhella crocodyli</name>
    <dbReference type="NCBI Taxonomy" id="2499851"/>
    <lineage>
        <taxon>Bacteria</taxon>
        <taxon>Pseudomonadati</taxon>
        <taxon>Pseudomonadota</taxon>
        <taxon>Betaproteobacteria</taxon>
        <taxon>Burkholderiales</taxon>
        <taxon>Sphaerotilaceae</taxon>
        <taxon>Inhella</taxon>
    </lineage>
</organism>
<evidence type="ECO:0000313" key="2">
    <source>
        <dbReference type="EMBL" id="RVT84651.1"/>
    </source>
</evidence>
<feature type="transmembrane region" description="Helical" evidence="1">
    <location>
        <begin position="74"/>
        <end position="94"/>
    </location>
</feature>
<feature type="transmembrane region" description="Helical" evidence="1">
    <location>
        <begin position="35"/>
        <end position="54"/>
    </location>
</feature>
<keyword evidence="3" id="KW-1185">Reference proteome</keyword>
<keyword evidence="1" id="KW-1133">Transmembrane helix</keyword>
<evidence type="ECO:0000256" key="1">
    <source>
        <dbReference type="SAM" id="Phobius"/>
    </source>
</evidence>
<evidence type="ECO:0000313" key="3">
    <source>
        <dbReference type="Proteomes" id="UP000288587"/>
    </source>
</evidence>
<comment type="caution">
    <text evidence="2">The sequence shown here is derived from an EMBL/GenBank/DDBJ whole genome shotgun (WGS) entry which is preliminary data.</text>
</comment>
<proteinExistence type="predicted"/>